<evidence type="ECO:0000256" key="1">
    <source>
        <dbReference type="ARBA" id="ARBA00006625"/>
    </source>
</evidence>
<dbReference type="Proteomes" id="UP000003973">
    <property type="component" value="Unassembled WGS sequence"/>
</dbReference>
<dbReference type="InterPro" id="IPR029132">
    <property type="entry name" value="CBAH/NAAA_C"/>
</dbReference>
<dbReference type="PANTHER" id="PTHR35527">
    <property type="entry name" value="CHOLOYLGLYCINE HYDROLASE"/>
    <property type="match status" value="1"/>
</dbReference>
<dbReference type="AlphaFoldDB" id="C3X4U8"/>
<dbReference type="eggNOG" id="COG3049">
    <property type="taxonomic scope" value="Bacteria"/>
</dbReference>
<dbReference type="EMBL" id="ACDP02000006">
    <property type="protein sequence ID" value="EEO28234.2"/>
    <property type="molecule type" value="Genomic_DNA"/>
</dbReference>
<reference evidence="5" key="1">
    <citation type="submission" date="2011-10" db="EMBL/GenBank/DDBJ databases">
        <title>The Genome Sequence of Oxalobacter formigenes HOxBLS.</title>
        <authorList>
            <consortium name="The Broad Institute Genome Sequencing Platform"/>
            <person name="Earl A."/>
            <person name="Ward D."/>
            <person name="Feldgarden M."/>
            <person name="Gevers D."/>
            <person name="Allison M.J."/>
            <person name="Humphrey S."/>
            <person name="Young S.K."/>
            <person name="Zeng Q."/>
            <person name="Gargeya S."/>
            <person name="Fitzgerald M."/>
            <person name="Haas B."/>
            <person name="Abouelleil A."/>
            <person name="Alvarado L."/>
            <person name="Arachchi H.M."/>
            <person name="Berlin A."/>
            <person name="Brown A."/>
            <person name="Chapman S.B."/>
            <person name="Chen Z."/>
            <person name="Dunbar C."/>
            <person name="Freedman E."/>
            <person name="Gearin G."/>
            <person name="Goldberg J."/>
            <person name="Griggs A."/>
            <person name="Gujja S."/>
            <person name="Heiman D."/>
            <person name="Howarth C."/>
            <person name="Larson L."/>
            <person name="Lui A."/>
            <person name="MacDonald P.J.P."/>
            <person name="Montmayeur A."/>
            <person name="Murphy C."/>
            <person name="Neiman D."/>
            <person name="Pearson M."/>
            <person name="Priest M."/>
            <person name="Roberts A."/>
            <person name="Saif S."/>
            <person name="Shea T."/>
            <person name="Shenoy N."/>
            <person name="Sisk P."/>
            <person name="Stolte C."/>
            <person name="Sykes S."/>
            <person name="Wortman J."/>
            <person name="Nusbaum C."/>
            <person name="Birren B."/>
        </authorList>
    </citation>
    <scope>NUCLEOTIDE SEQUENCE [LARGE SCALE GENOMIC DNA]</scope>
    <source>
        <strain evidence="5">HOxBLS</strain>
    </source>
</reference>
<evidence type="ECO:0000313" key="6">
    <source>
        <dbReference type="Proteomes" id="UP000003973"/>
    </source>
</evidence>
<dbReference type="RefSeq" id="WP_020994827.1">
    <property type="nucleotide sequence ID" value="NZ_CABMNL010000001.1"/>
</dbReference>
<dbReference type="InterPro" id="IPR052193">
    <property type="entry name" value="Peptidase_C59"/>
</dbReference>
<gene>
    <name evidence="5" type="ORF">OFAG_01387</name>
</gene>
<evidence type="ECO:0000313" key="5">
    <source>
        <dbReference type="EMBL" id="EEO28234.2"/>
    </source>
</evidence>
<dbReference type="InterPro" id="IPR029055">
    <property type="entry name" value="Ntn_hydrolases_N"/>
</dbReference>
<name>C3X4U8_9BURK</name>
<feature type="signal peptide" evidence="3">
    <location>
        <begin position="1"/>
        <end position="29"/>
    </location>
</feature>
<dbReference type="GO" id="GO:0016787">
    <property type="term" value="F:hydrolase activity"/>
    <property type="evidence" value="ECO:0007669"/>
    <property type="project" value="UniProtKB-KW"/>
</dbReference>
<dbReference type="Gene3D" id="3.60.60.10">
    <property type="entry name" value="Penicillin V Acylase, Chain A"/>
    <property type="match status" value="1"/>
</dbReference>
<sequence length="365" mass="40630">MKQGKRMLCVSAWVAAMAAFVLPTNDALACTRVLYVGDQNMVATGRNMDWNEDMMSNLWIFPRGMRRNGLAGPNSLDWESRYGSVIVSGYEAGSTDGMNEKGFVANLLFLAESDYGKPQKGEEVLSLSLWLQYFLDNYASVDEAVRAQRQNPLRLVPSKPIPGGKESKVHLSISDASGDSAIFEYINGELVIYHSRDYKVMTNSPVYSEQLAINAYWEDVGGTAFLPGTNRSADRFARAAFFLNAVPRKLAPNYIRGVPGQKYDYQAVAEVMSINRAVSIPLGITTPGKPNIASTIWRTVSDQKNRVYYFDSATRPNTFWVAFDKLDFSKNTPVKKLTVQNGEVYSGEVSGYFKASKPLEFMKAQ</sequence>
<dbReference type="CDD" id="cd01902">
    <property type="entry name" value="Ntn_CGH"/>
    <property type="match status" value="1"/>
</dbReference>
<accession>C3X4U8</accession>
<dbReference type="PANTHER" id="PTHR35527:SF2">
    <property type="entry name" value="HYDROLASE"/>
    <property type="match status" value="1"/>
</dbReference>
<comment type="similarity">
    <text evidence="1">Belongs to the peptidase C59 family.</text>
</comment>
<organism evidence="5 6">
    <name type="scientific">Oxalobacter paraformigenes</name>
    <dbReference type="NCBI Taxonomy" id="556268"/>
    <lineage>
        <taxon>Bacteria</taxon>
        <taxon>Pseudomonadati</taxon>
        <taxon>Pseudomonadota</taxon>
        <taxon>Betaproteobacteria</taxon>
        <taxon>Burkholderiales</taxon>
        <taxon>Oxalobacteraceae</taxon>
        <taxon>Oxalobacter</taxon>
    </lineage>
</organism>
<evidence type="ECO:0000259" key="4">
    <source>
        <dbReference type="Pfam" id="PF02275"/>
    </source>
</evidence>
<evidence type="ECO:0000256" key="2">
    <source>
        <dbReference type="ARBA" id="ARBA00022801"/>
    </source>
</evidence>
<proteinExistence type="inferred from homology"/>
<protein>
    <recommendedName>
        <fullName evidence="4">Choloylglycine hydrolase/NAAA C-terminal domain-containing protein</fullName>
    </recommendedName>
</protein>
<dbReference type="SUPFAM" id="SSF56235">
    <property type="entry name" value="N-terminal nucleophile aminohydrolases (Ntn hydrolases)"/>
    <property type="match status" value="1"/>
</dbReference>
<feature type="domain" description="Choloylglycine hydrolase/NAAA C-terminal" evidence="4">
    <location>
        <begin position="30"/>
        <end position="330"/>
    </location>
</feature>
<keyword evidence="3" id="KW-0732">Signal</keyword>
<comment type="caution">
    <text evidence="5">The sequence shown here is derived from an EMBL/GenBank/DDBJ whole genome shotgun (WGS) entry which is preliminary data.</text>
</comment>
<dbReference type="Pfam" id="PF02275">
    <property type="entry name" value="CBAH"/>
    <property type="match status" value="1"/>
</dbReference>
<evidence type="ECO:0000256" key="3">
    <source>
        <dbReference type="SAM" id="SignalP"/>
    </source>
</evidence>
<dbReference type="HOGENOM" id="CLU_045206_0_1_4"/>
<keyword evidence="2" id="KW-0378">Hydrolase</keyword>
<keyword evidence="6" id="KW-1185">Reference proteome</keyword>
<feature type="chain" id="PRO_5002934119" description="Choloylglycine hydrolase/NAAA C-terminal domain-containing protein" evidence="3">
    <location>
        <begin position="30"/>
        <end position="365"/>
    </location>
</feature>